<organism evidence="1 2">
    <name type="scientific">Zalerion maritima</name>
    <dbReference type="NCBI Taxonomy" id="339359"/>
    <lineage>
        <taxon>Eukaryota</taxon>
        <taxon>Fungi</taxon>
        <taxon>Dikarya</taxon>
        <taxon>Ascomycota</taxon>
        <taxon>Pezizomycotina</taxon>
        <taxon>Sordariomycetes</taxon>
        <taxon>Lulworthiomycetidae</taxon>
        <taxon>Lulworthiales</taxon>
        <taxon>Lulworthiaceae</taxon>
        <taxon>Zalerion</taxon>
    </lineage>
</organism>
<accession>A0AAD5RWS9</accession>
<proteinExistence type="predicted"/>
<gene>
    <name evidence="1" type="ORF">MKZ38_003696</name>
</gene>
<dbReference type="EMBL" id="JAKWBI020000021">
    <property type="protein sequence ID" value="KAJ2905908.1"/>
    <property type="molecule type" value="Genomic_DNA"/>
</dbReference>
<sequence>MLYNDKPSYLGPSPRCPSVRSILFLWDAESLELGSPSPGAEERLLPAFVRAGDGIWDSFRLSTGDGIETSLLPIEVDRKQQTTDGVLEGHEQEYA</sequence>
<dbReference type="Proteomes" id="UP001201980">
    <property type="component" value="Unassembled WGS sequence"/>
</dbReference>
<evidence type="ECO:0000313" key="2">
    <source>
        <dbReference type="Proteomes" id="UP001201980"/>
    </source>
</evidence>
<evidence type="ECO:0000313" key="1">
    <source>
        <dbReference type="EMBL" id="KAJ2905908.1"/>
    </source>
</evidence>
<name>A0AAD5RWS9_9PEZI</name>
<reference evidence="1" key="1">
    <citation type="submission" date="2022-07" db="EMBL/GenBank/DDBJ databases">
        <title>Draft genome sequence of Zalerion maritima ATCC 34329, a (micro)plastics degrading marine fungus.</title>
        <authorList>
            <person name="Paco A."/>
            <person name="Goncalves M.F.M."/>
            <person name="Rocha-Santos T.A.P."/>
            <person name="Alves A."/>
        </authorList>
    </citation>
    <scope>NUCLEOTIDE SEQUENCE</scope>
    <source>
        <strain evidence="1">ATCC 34329</strain>
    </source>
</reference>
<keyword evidence="2" id="KW-1185">Reference proteome</keyword>
<protein>
    <submittedName>
        <fullName evidence="1">Uncharacterized protein</fullName>
    </submittedName>
</protein>
<dbReference type="AlphaFoldDB" id="A0AAD5RWS9"/>
<comment type="caution">
    <text evidence="1">The sequence shown here is derived from an EMBL/GenBank/DDBJ whole genome shotgun (WGS) entry which is preliminary data.</text>
</comment>